<dbReference type="RefSeq" id="XP_015086987.1">
    <property type="nucleotide sequence ID" value="XM_015231501.1"/>
</dbReference>
<dbReference type="Proteomes" id="UP000694930">
    <property type="component" value="Chromosome 9"/>
</dbReference>
<protein>
    <submittedName>
        <fullName evidence="2">Uncharacterized protein LOC107030105</fullName>
    </submittedName>
</protein>
<name>A0ABM1HKY2_SOLPN</name>
<sequence>MRSLAKTMNANRTDFSQKIVDALRVYRTIYKKPISMPSYQLIFGMSFNLPVELEHKALWALKALEWKKDSKDRIEQLNDLDKFRFKAYGSSFLFKDKMKKQHDAKILRREFKVGDRVLL</sequence>
<evidence type="ECO:0000313" key="2">
    <source>
        <dbReference type="RefSeq" id="XP_015086987.1"/>
    </source>
</evidence>
<reference evidence="1" key="1">
    <citation type="journal article" date="2014" name="Nat. Genet.">
        <title>The genome of the stress-tolerant wild tomato species Solanum pennellii.</title>
        <authorList>
            <person name="Bolger A."/>
            <person name="Scossa F."/>
            <person name="Bolger M.E."/>
            <person name="Lanz C."/>
            <person name="Maumus F."/>
            <person name="Tohge T."/>
            <person name="Quesneville H."/>
            <person name="Alseekh S."/>
            <person name="Sorensen I."/>
            <person name="Lichtenstein G."/>
            <person name="Fich E.A."/>
            <person name="Conte M."/>
            <person name="Keller H."/>
            <person name="Schneeberger K."/>
            <person name="Schwacke R."/>
            <person name="Ofner I."/>
            <person name="Vrebalov J."/>
            <person name="Xu Y."/>
            <person name="Osorio S."/>
            <person name="Aflitos S.A."/>
            <person name="Schijlen E."/>
            <person name="Jimenez-Gomez J.M."/>
            <person name="Ryngajllo M."/>
            <person name="Kimura S."/>
            <person name="Kumar R."/>
            <person name="Koenig D."/>
            <person name="Headland L.R."/>
            <person name="Maloof J.N."/>
            <person name="Sinha N."/>
            <person name="van Ham R.C."/>
            <person name="Lankhorst R.K."/>
            <person name="Mao L."/>
            <person name="Vogel A."/>
            <person name="Arsova B."/>
            <person name="Panstruga R."/>
            <person name="Fei Z."/>
            <person name="Rose J.K."/>
            <person name="Zamir D."/>
            <person name="Carrari F."/>
            <person name="Giovannoni J.J."/>
            <person name="Weigel D."/>
            <person name="Usadel B."/>
            <person name="Fernie A.R."/>
        </authorList>
    </citation>
    <scope>NUCLEOTIDE SEQUENCE [LARGE SCALE GENOMIC DNA]</scope>
    <source>
        <strain evidence="1">cv. LA0716</strain>
    </source>
</reference>
<dbReference type="GeneID" id="107030105"/>
<keyword evidence="1" id="KW-1185">Reference proteome</keyword>
<gene>
    <name evidence="2" type="primary">LOC107030105</name>
</gene>
<reference evidence="2" key="2">
    <citation type="submission" date="2025-08" db="UniProtKB">
        <authorList>
            <consortium name="RefSeq"/>
        </authorList>
    </citation>
    <scope>IDENTIFICATION</scope>
</reference>
<organism evidence="1 2">
    <name type="scientific">Solanum pennellii</name>
    <name type="common">Tomato</name>
    <name type="synonym">Lycopersicon pennellii</name>
    <dbReference type="NCBI Taxonomy" id="28526"/>
    <lineage>
        <taxon>Eukaryota</taxon>
        <taxon>Viridiplantae</taxon>
        <taxon>Streptophyta</taxon>
        <taxon>Embryophyta</taxon>
        <taxon>Tracheophyta</taxon>
        <taxon>Spermatophyta</taxon>
        <taxon>Magnoliopsida</taxon>
        <taxon>eudicotyledons</taxon>
        <taxon>Gunneridae</taxon>
        <taxon>Pentapetalae</taxon>
        <taxon>asterids</taxon>
        <taxon>lamiids</taxon>
        <taxon>Solanales</taxon>
        <taxon>Solanaceae</taxon>
        <taxon>Solanoideae</taxon>
        <taxon>Solaneae</taxon>
        <taxon>Solanum</taxon>
        <taxon>Solanum subgen. Lycopersicon</taxon>
    </lineage>
</organism>
<proteinExistence type="predicted"/>
<evidence type="ECO:0000313" key="1">
    <source>
        <dbReference type="Proteomes" id="UP000694930"/>
    </source>
</evidence>
<accession>A0ABM1HKY2</accession>